<dbReference type="AlphaFoldDB" id="A0A379C9M2"/>
<proteinExistence type="predicted"/>
<name>A0A379C9M2_9PAST</name>
<dbReference type="Proteomes" id="UP000255417">
    <property type="component" value="Unassembled WGS sequence"/>
</dbReference>
<keyword evidence="1" id="KW-0812">Transmembrane</keyword>
<dbReference type="EMBL" id="UGTA01000001">
    <property type="protein sequence ID" value="SUB58961.1"/>
    <property type="molecule type" value="Genomic_DNA"/>
</dbReference>
<dbReference type="RefSeq" id="WP_172460362.1">
    <property type="nucleotide sequence ID" value="NZ_LWIF01000001.1"/>
</dbReference>
<accession>A0A379C9M2</accession>
<keyword evidence="3" id="KW-1185">Reference proteome</keyword>
<sequence length="57" mass="6736">MDFNILKEVRKMLELMDKSKTVKRFLWAILICTFLYGVILALPDVIKAFIEYQKIKG</sequence>
<gene>
    <name evidence="2" type="ORF">NCTC12872_00931</name>
</gene>
<organism evidence="2 3">
    <name type="scientific">Phocoenobacter uteri</name>
    <dbReference type="NCBI Taxonomy" id="146806"/>
    <lineage>
        <taxon>Bacteria</taxon>
        <taxon>Pseudomonadati</taxon>
        <taxon>Pseudomonadota</taxon>
        <taxon>Gammaproteobacteria</taxon>
        <taxon>Pasteurellales</taxon>
        <taxon>Pasteurellaceae</taxon>
        <taxon>Phocoenobacter</taxon>
    </lineage>
</organism>
<feature type="transmembrane region" description="Helical" evidence="1">
    <location>
        <begin position="25"/>
        <end position="46"/>
    </location>
</feature>
<keyword evidence="1" id="KW-1133">Transmembrane helix</keyword>
<protein>
    <submittedName>
        <fullName evidence="2">Uncharacterized protein</fullName>
    </submittedName>
</protein>
<evidence type="ECO:0000313" key="3">
    <source>
        <dbReference type="Proteomes" id="UP000255417"/>
    </source>
</evidence>
<evidence type="ECO:0000313" key="2">
    <source>
        <dbReference type="EMBL" id="SUB58961.1"/>
    </source>
</evidence>
<keyword evidence="1" id="KW-0472">Membrane</keyword>
<reference evidence="2 3" key="1">
    <citation type="submission" date="2018-06" db="EMBL/GenBank/DDBJ databases">
        <authorList>
            <consortium name="Pathogen Informatics"/>
            <person name="Doyle S."/>
        </authorList>
    </citation>
    <scope>NUCLEOTIDE SEQUENCE [LARGE SCALE GENOMIC DNA]</scope>
    <source>
        <strain evidence="2 3">NCTC12872</strain>
    </source>
</reference>
<evidence type="ECO:0000256" key="1">
    <source>
        <dbReference type="SAM" id="Phobius"/>
    </source>
</evidence>